<feature type="region of interest" description="Disordered" evidence="1">
    <location>
        <begin position="223"/>
        <end position="249"/>
    </location>
</feature>
<name>A0AAE4FZB5_9ACTO</name>
<dbReference type="AlphaFoldDB" id="A0AAE4FZB5"/>
<evidence type="ECO:0000256" key="1">
    <source>
        <dbReference type="SAM" id="MobiDB-lite"/>
    </source>
</evidence>
<dbReference type="EMBL" id="JAMZMH010000001">
    <property type="protein sequence ID" value="MDT0247705.1"/>
    <property type="molecule type" value="Genomic_DNA"/>
</dbReference>
<reference evidence="2" key="1">
    <citation type="submission" date="2022-06" db="EMBL/GenBank/DDBJ databases">
        <title>Draft Genome Sequences of Three Actinomyces oris Strains, Isolated from Healthy Human Feces.</title>
        <authorList>
            <person name="Ye Y."/>
            <person name="Liu C."/>
            <person name="Zhao J."/>
            <person name="Xu J."/>
            <person name="Huang H."/>
            <person name="Wang B."/>
            <person name="Wei J."/>
            <person name="Jing X."/>
        </authorList>
    </citation>
    <scope>NUCLEOTIDE SEQUENCE</scope>
    <source>
        <strain evidence="2">CNGBCC1803368</strain>
    </source>
</reference>
<organism evidence="2 3">
    <name type="scientific">Actinomyces oris</name>
    <dbReference type="NCBI Taxonomy" id="544580"/>
    <lineage>
        <taxon>Bacteria</taxon>
        <taxon>Bacillati</taxon>
        <taxon>Actinomycetota</taxon>
        <taxon>Actinomycetes</taxon>
        <taxon>Actinomycetales</taxon>
        <taxon>Actinomycetaceae</taxon>
        <taxon>Actinomyces</taxon>
    </lineage>
</organism>
<evidence type="ECO:0000313" key="3">
    <source>
        <dbReference type="Proteomes" id="UP001180729"/>
    </source>
</evidence>
<gene>
    <name evidence="2" type="ORF">RMW62_01210</name>
</gene>
<dbReference type="RefSeq" id="WP_148229170.1">
    <property type="nucleotide sequence ID" value="NZ_JAMZMH010000001.1"/>
</dbReference>
<proteinExistence type="predicted"/>
<evidence type="ECO:0000313" key="2">
    <source>
        <dbReference type="EMBL" id="MDT0247705.1"/>
    </source>
</evidence>
<accession>A0AAE4FZB5</accession>
<feature type="compositionally biased region" description="Basic and acidic residues" evidence="1">
    <location>
        <begin position="238"/>
        <end position="249"/>
    </location>
</feature>
<feature type="region of interest" description="Disordered" evidence="1">
    <location>
        <begin position="115"/>
        <end position="134"/>
    </location>
</feature>
<comment type="caution">
    <text evidence="2">The sequence shown here is derived from an EMBL/GenBank/DDBJ whole genome shotgun (WGS) entry which is preliminary data.</text>
</comment>
<protein>
    <submittedName>
        <fullName evidence="2">Uncharacterized protein</fullName>
    </submittedName>
</protein>
<sequence>MADLDTKIDASPEDITSAANWLGKLKTGFDDAHTSMVNTASERTEISGEFGQALNEYVNDLASGCSSASSELKTTIDVINSWHDQVVWRKQDMAGYRDDATTGGLTVQDDRYIKAPDPVSDPGKLSNKASASEKRTWQTNHDNYEEYLKKKNLFNTLSSKVSETHKKLTDWVNEHMKVSDKSPAYELVSSSLKNGVIKFAEHGVTNAYHGLAYHALLKTGKPAATKRYQEKSPSPKRRNGEWEPKKEPVAKRAEASAKYKVSTPEFASKAAKYGKRAGVIGTLALSGYEIYQGKSPSQVGVETAAGFAGGALGATAATMAIGAAAAAGVTVAAPAIATGVVAVVAGSAIAWGAGKLYESAVPLRTRERIDEGIKDVWNATAGSAWKSVFG</sequence>
<dbReference type="Proteomes" id="UP001180729">
    <property type="component" value="Unassembled WGS sequence"/>
</dbReference>